<feature type="region of interest" description="Disordered" evidence="4">
    <location>
        <begin position="1"/>
        <end position="79"/>
    </location>
</feature>
<feature type="compositionally biased region" description="Acidic residues" evidence="4">
    <location>
        <begin position="18"/>
        <end position="30"/>
    </location>
</feature>
<evidence type="ECO:0000313" key="5">
    <source>
        <dbReference type="EMBL" id="CAE8731779.1"/>
    </source>
</evidence>
<dbReference type="PROSITE" id="PS51221">
    <property type="entry name" value="TTL"/>
    <property type="match status" value="1"/>
</dbReference>
<evidence type="ECO:0000256" key="3">
    <source>
        <dbReference type="ARBA" id="ARBA00022840"/>
    </source>
</evidence>
<dbReference type="SUPFAM" id="SSF56059">
    <property type="entry name" value="Glutathione synthetase ATP-binding domain-like"/>
    <property type="match status" value="1"/>
</dbReference>
<dbReference type="GO" id="GO:0070740">
    <property type="term" value="F:tubulin-glutamic acid ligase activity"/>
    <property type="evidence" value="ECO:0007669"/>
    <property type="project" value="TreeGrafter"/>
</dbReference>
<proteinExistence type="predicted"/>
<feature type="compositionally biased region" description="Basic and acidic residues" evidence="4">
    <location>
        <begin position="35"/>
        <end position="46"/>
    </location>
</feature>
<comment type="caution">
    <text evidence="5">The sequence shown here is derived from an EMBL/GenBank/DDBJ whole genome shotgun (WGS) entry which is preliminary data.</text>
</comment>
<dbReference type="InterPro" id="IPR004344">
    <property type="entry name" value="TTL/TTLL_fam"/>
</dbReference>
<dbReference type="PANTHER" id="PTHR12241:SF154">
    <property type="entry name" value="TUBULIN POLYGLUTAMYLASE TTLL11"/>
    <property type="match status" value="1"/>
</dbReference>
<dbReference type="GO" id="GO:0000226">
    <property type="term" value="P:microtubule cytoskeleton organization"/>
    <property type="evidence" value="ECO:0007669"/>
    <property type="project" value="TreeGrafter"/>
</dbReference>
<dbReference type="GO" id="GO:0005524">
    <property type="term" value="F:ATP binding"/>
    <property type="evidence" value="ECO:0007669"/>
    <property type="project" value="UniProtKB-KW"/>
</dbReference>
<dbReference type="GO" id="GO:0015631">
    <property type="term" value="F:tubulin binding"/>
    <property type="evidence" value="ECO:0007669"/>
    <property type="project" value="TreeGrafter"/>
</dbReference>
<dbReference type="Pfam" id="PF03133">
    <property type="entry name" value="TTL"/>
    <property type="match status" value="1"/>
</dbReference>
<reference evidence="5" key="1">
    <citation type="submission" date="2021-02" db="EMBL/GenBank/DDBJ databases">
        <authorList>
            <person name="Dougan E. K."/>
            <person name="Rhodes N."/>
            <person name="Thang M."/>
            <person name="Chan C."/>
        </authorList>
    </citation>
    <scope>NUCLEOTIDE SEQUENCE</scope>
</reference>
<gene>
    <name evidence="5" type="ORF">PGLA2088_LOCUS46144</name>
</gene>
<keyword evidence="2" id="KW-0547">Nucleotide-binding</keyword>
<evidence type="ECO:0000256" key="1">
    <source>
        <dbReference type="ARBA" id="ARBA00022598"/>
    </source>
</evidence>
<dbReference type="AlphaFoldDB" id="A0A813LLU3"/>
<dbReference type="Gene3D" id="3.30.470.20">
    <property type="entry name" value="ATP-grasp fold, B domain"/>
    <property type="match status" value="1"/>
</dbReference>
<name>A0A813LLU3_POLGL</name>
<evidence type="ECO:0000313" key="6">
    <source>
        <dbReference type="Proteomes" id="UP000626109"/>
    </source>
</evidence>
<evidence type="ECO:0000256" key="4">
    <source>
        <dbReference type="SAM" id="MobiDB-lite"/>
    </source>
</evidence>
<dbReference type="GO" id="GO:0036064">
    <property type="term" value="C:ciliary basal body"/>
    <property type="evidence" value="ECO:0007669"/>
    <property type="project" value="TreeGrafter"/>
</dbReference>
<protein>
    <recommendedName>
        <fullName evidence="7">Tubulin--tyrosine ligase-like protein 9</fullName>
    </recommendedName>
</protein>
<dbReference type="PANTHER" id="PTHR12241">
    <property type="entry name" value="TUBULIN POLYGLUTAMYLASE"/>
    <property type="match status" value="1"/>
</dbReference>
<dbReference type="EMBL" id="CAJNNW010036060">
    <property type="protein sequence ID" value="CAE8731779.1"/>
    <property type="molecule type" value="Genomic_DNA"/>
</dbReference>
<evidence type="ECO:0008006" key="7">
    <source>
        <dbReference type="Google" id="ProtNLM"/>
    </source>
</evidence>
<feature type="non-terminal residue" evidence="5">
    <location>
        <position position="1"/>
    </location>
</feature>
<keyword evidence="1" id="KW-0436">Ligase</keyword>
<dbReference type="Proteomes" id="UP000626109">
    <property type="component" value="Unassembled WGS sequence"/>
</dbReference>
<keyword evidence="3" id="KW-0067">ATP-binding</keyword>
<sequence length="578" mass="63569">VGLLKDLQGVVPTGPPAEEADLPQEADEEGSGSGGDDRSHEAAEDCRSEEDEEEEEDAGPATTLVHGVPPGLKQALVPRRKKNRTNRVSVCVAKCRSSLRVVECALARFSWEQVSRDTSDVSVAWLEHTDSTASLSPFQVTSKIEGILQVCRKAELAACIQEMQEHCPDDFEFVPRTWILSPSRVDQVQDLEQTMARKKGWTYICKPTAGSQGRGIRLIKAFAEMRSPLRSAFSDRVSPAEFVVQRYLTKPLLVDGFKFDCRCYVIVTSVVPLRAYLFEEGLARFCTSRYEKPTTKNLNNVCMHLTNYAVNKNSAAFSADPAHNAGSKRSLVSVFKLLESRGGPSADALWGEVQSLAEKSLLALRPALVEHISLGNRGGLHPAGPKAFHILGFDVLFDEKYKPVLIELNAGSSMSVLQPTLEPDGSGQKTEVSELDLAVKAELVAQALLVANPLPHGAALRHRIAWLEERGCAGVTGHRLLSVDEPIPLDDSGELIHESAANNAPIREDRPDLCPALRPLSFEDYEAFGYVQAHLQAYRIWRHYAFYPPGNMPVRQPGSRRYLGFGRHSQLPSGSVQV</sequence>
<evidence type="ECO:0000256" key="2">
    <source>
        <dbReference type="ARBA" id="ARBA00022741"/>
    </source>
</evidence>
<accession>A0A813LLU3</accession>
<feature type="compositionally biased region" description="Acidic residues" evidence="4">
    <location>
        <begin position="47"/>
        <end position="58"/>
    </location>
</feature>
<organism evidence="5 6">
    <name type="scientific">Polarella glacialis</name>
    <name type="common">Dinoflagellate</name>
    <dbReference type="NCBI Taxonomy" id="89957"/>
    <lineage>
        <taxon>Eukaryota</taxon>
        <taxon>Sar</taxon>
        <taxon>Alveolata</taxon>
        <taxon>Dinophyceae</taxon>
        <taxon>Suessiales</taxon>
        <taxon>Suessiaceae</taxon>
        <taxon>Polarella</taxon>
    </lineage>
</organism>